<feature type="non-terminal residue" evidence="1">
    <location>
        <position position="46"/>
    </location>
</feature>
<dbReference type="AlphaFoldDB" id="X1GAY4"/>
<evidence type="ECO:0000313" key="1">
    <source>
        <dbReference type="EMBL" id="GAH30193.1"/>
    </source>
</evidence>
<dbReference type="EMBL" id="BART01041988">
    <property type="protein sequence ID" value="GAH30193.1"/>
    <property type="molecule type" value="Genomic_DNA"/>
</dbReference>
<sequence length="46" mass="5471">QYLDNCLKGEDDVCFVSWIEEDKGKQKSFMKEKATFWKCSLEFSTK</sequence>
<comment type="caution">
    <text evidence="1">The sequence shown here is derived from an EMBL/GenBank/DDBJ whole genome shotgun (WGS) entry which is preliminary data.</text>
</comment>
<protein>
    <submittedName>
        <fullName evidence="1">Uncharacterized protein</fullName>
    </submittedName>
</protein>
<reference evidence="1" key="1">
    <citation type="journal article" date="2014" name="Front. Microbiol.">
        <title>High frequency of phylogenetically diverse reductive dehalogenase-homologous genes in deep subseafloor sedimentary metagenomes.</title>
        <authorList>
            <person name="Kawai M."/>
            <person name="Futagami T."/>
            <person name="Toyoda A."/>
            <person name="Takaki Y."/>
            <person name="Nishi S."/>
            <person name="Hori S."/>
            <person name="Arai W."/>
            <person name="Tsubouchi T."/>
            <person name="Morono Y."/>
            <person name="Uchiyama I."/>
            <person name="Ito T."/>
            <person name="Fujiyama A."/>
            <person name="Inagaki F."/>
            <person name="Takami H."/>
        </authorList>
    </citation>
    <scope>NUCLEOTIDE SEQUENCE</scope>
    <source>
        <strain evidence="1">Expedition CK06-06</strain>
    </source>
</reference>
<name>X1GAY4_9ZZZZ</name>
<gene>
    <name evidence="1" type="ORF">S01H4_67109</name>
</gene>
<proteinExistence type="predicted"/>
<accession>X1GAY4</accession>
<organism evidence="1">
    <name type="scientific">marine sediment metagenome</name>
    <dbReference type="NCBI Taxonomy" id="412755"/>
    <lineage>
        <taxon>unclassified sequences</taxon>
        <taxon>metagenomes</taxon>
        <taxon>ecological metagenomes</taxon>
    </lineage>
</organism>
<feature type="non-terminal residue" evidence="1">
    <location>
        <position position="1"/>
    </location>
</feature>